<keyword evidence="7 8" id="KW-0472">Membrane</keyword>
<evidence type="ECO:0000256" key="1">
    <source>
        <dbReference type="ARBA" id="ARBA00004370"/>
    </source>
</evidence>
<dbReference type="SUPFAM" id="SSF81343">
    <property type="entry name" value="Fumarate reductase respiratory complex transmembrane subunits"/>
    <property type="match status" value="1"/>
</dbReference>
<dbReference type="Gene3D" id="1.20.1300.10">
    <property type="entry name" value="Fumarate reductase/succinate dehydrogenase, transmembrane subunit"/>
    <property type="match status" value="1"/>
</dbReference>
<evidence type="ECO:0000256" key="8">
    <source>
        <dbReference type="SAM" id="Phobius"/>
    </source>
</evidence>
<evidence type="ECO:0000313" key="9">
    <source>
        <dbReference type="EMBL" id="SFV64349.1"/>
    </source>
</evidence>
<dbReference type="AlphaFoldDB" id="A0A1W1CEY8"/>
<dbReference type="GO" id="GO:0006099">
    <property type="term" value="P:tricarboxylic acid cycle"/>
    <property type="evidence" value="ECO:0007669"/>
    <property type="project" value="InterPro"/>
</dbReference>
<dbReference type="EMBL" id="FPHC01000070">
    <property type="protein sequence ID" value="SFV64349.1"/>
    <property type="molecule type" value="Genomic_DNA"/>
</dbReference>
<accession>A0A1W1CEY8</accession>
<evidence type="ECO:0000256" key="5">
    <source>
        <dbReference type="ARBA" id="ARBA00022989"/>
    </source>
</evidence>
<comment type="subcellular location">
    <subcellularLocation>
        <location evidence="1">Membrane</location>
    </subcellularLocation>
</comment>
<keyword evidence="5 8" id="KW-1133">Transmembrane helix</keyword>
<dbReference type="Pfam" id="PF01127">
    <property type="entry name" value="Sdh_cyt"/>
    <property type="match status" value="1"/>
</dbReference>
<dbReference type="InterPro" id="IPR004224">
    <property type="entry name" value="Fum_red_B_TM"/>
</dbReference>
<keyword evidence="6" id="KW-0408">Iron</keyword>
<evidence type="ECO:0000256" key="3">
    <source>
        <dbReference type="ARBA" id="ARBA00022692"/>
    </source>
</evidence>
<dbReference type="PIRSF" id="PIRSF000177">
    <property type="entry name" value="Fumar_rd_cyt_b"/>
    <property type="match status" value="1"/>
</dbReference>
<dbReference type="CDD" id="cd00581">
    <property type="entry name" value="QFR_TypeB_TM"/>
    <property type="match status" value="1"/>
</dbReference>
<feature type="transmembrane region" description="Helical" evidence="8">
    <location>
        <begin position="167"/>
        <end position="191"/>
    </location>
</feature>
<feature type="transmembrane region" description="Helical" evidence="8">
    <location>
        <begin position="26"/>
        <end position="47"/>
    </location>
</feature>
<gene>
    <name evidence="9" type="ORF">MNB_SV-6-1525</name>
</gene>
<organism evidence="9">
    <name type="scientific">hydrothermal vent metagenome</name>
    <dbReference type="NCBI Taxonomy" id="652676"/>
    <lineage>
        <taxon>unclassified sequences</taxon>
        <taxon>metagenomes</taxon>
        <taxon>ecological metagenomes</taxon>
    </lineage>
</organism>
<keyword evidence="2" id="KW-0349">Heme</keyword>
<evidence type="ECO:0000256" key="7">
    <source>
        <dbReference type="ARBA" id="ARBA00023136"/>
    </source>
</evidence>
<reference evidence="9" key="1">
    <citation type="submission" date="2016-10" db="EMBL/GenBank/DDBJ databases">
        <authorList>
            <person name="de Groot N.N."/>
        </authorList>
    </citation>
    <scope>NUCLEOTIDE SEQUENCE</scope>
</reference>
<protein>
    <submittedName>
        <fullName evidence="9">Fumarate reductase cytochrome b subunit</fullName>
    </submittedName>
</protein>
<name>A0A1W1CEY8_9ZZZZ</name>
<dbReference type="NCBIfam" id="NF010072">
    <property type="entry name" value="PRK13553.1"/>
    <property type="match status" value="1"/>
</dbReference>
<sequence>MTKENITELLTKKDAQKKKSRTPARLDFIQSATGAVLALFIIFHLIFESSILLGKDSMYHLTKMFEAEFIIDGGEPLIISGLAFIIFVIFIVHALIAMRKFPASYSEYKRYQTHRELIGHSDTNLWFIQISSGFAMFFLGSIHLYIMMTQPQNIGPFASSDRIYSDVMWPMYLMLLVSVVLHAGVGVYRLIVKWGVLDGDNPRANRLKSRAIVKGVIVFYLLIGLFSLGTYIKIGYEHRDDYGKKYTLEQK</sequence>
<evidence type="ECO:0000256" key="4">
    <source>
        <dbReference type="ARBA" id="ARBA00022723"/>
    </source>
</evidence>
<dbReference type="InterPro" id="IPR034804">
    <property type="entry name" value="SQR/QFR_C/D"/>
</dbReference>
<keyword evidence="3 8" id="KW-0812">Transmembrane</keyword>
<proteinExistence type="predicted"/>
<evidence type="ECO:0000256" key="6">
    <source>
        <dbReference type="ARBA" id="ARBA00023004"/>
    </source>
</evidence>
<dbReference type="GO" id="GO:0016020">
    <property type="term" value="C:membrane"/>
    <property type="evidence" value="ECO:0007669"/>
    <property type="project" value="UniProtKB-SubCell"/>
</dbReference>
<feature type="transmembrane region" description="Helical" evidence="8">
    <location>
        <begin position="125"/>
        <end position="147"/>
    </location>
</feature>
<dbReference type="InterPro" id="IPR000701">
    <property type="entry name" value="SuccDH_FuR_B_TM-su"/>
</dbReference>
<evidence type="ECO:0000256" key="2">
    <source>
        <dbReference type="ARBA" id="ARBA00022617"/>
    </source>
</evidence>
<dbReference type="GO" id="GO:0046872">
    <property type="term" value="F:metal ion binding"/>
    <property type="evidence" value="ECO:0007669"/>
    <property type="project" value="UniProtKB-KW"/>
</dbReference>
<feature type="transmembrane region" description="Helical" evidence="8">
    <location>
        <begin position="77"/>
        <end position="96"/>
    </location>
</feature>
<keyword evidence="4" id="KW-0479">Metal-binding</keyword>
<feature type="transmembrane region" description="Helical" evidence="8">
    <location>
        <begin position="211"/>
        <end position="232"/>
    </location>
</feature>